<evidence type="ECO:0000313" key="3">
    <source>
        <dbReference type="Proteomes" id="UP000221250"/>
    </source>
</evidence>
<evidence type="ECO:0000313" key="2">
    <source>
        <dbReference type="EMBL" id="AQT28707.1"/>
    </source>
</evidence>
<reference evidence="2 3" key="1">
    <citation type="submission" date="2017-01" db="EMBL/GenBank/DDBJ databases">
        <authorList>
            <person name="Mah S.A."/>
            <person name="Swanson W.J."/>
            <person name="Moy G.W."/>
            <person name="Vacquier V.D."/>
        </authorList>
    </citation>
    <scope>NUCLEOTIDE SEQUENCE [LARGE SCALE GENOMIC DNA]</scope>
</reference>
<name>A0A1S6L3F4_9CAUD</name>
<evidence type="ECO:0000256" key="1">
    <source>
        <dbReference type="SAM" id="MobiDB-lite"/>
    </source>
</evidence>
<keyword evidence="3" id="KW-1185">Reference proteome</keyword>
<dbReference type="Proteomes" id="UP000221250">
    <property type="component" value="Segment"/>
</dbReference>
<proteinExistence type="predicted"/>
<protein>
    <submittedName>
        <fullName evidence="2">Uncharacterized protein</fullName>
    </submittedName>
</protein>
<accession>A0A1S6L3F4</accession>
<dbReference type="EMBL" id="KY448244">
    <property type="protein sequence ID" value="AQT28707.1"/>
    <property type="molecule type" value="Genomic_DNA"/>
</dbReference>
<organism evidence="2 3">
    <name type="scientific">Erwinia phage vB_EamM_Yoloswag</name>
    <dbReference type="NCBI Taxonomy" id="1958956"/>
    <lineage>
        <taxon>Viruses</taxon>
        <taxon>Duplodnaviria</taxon>
        <taxon>Heunggongvirae</taxon>
        <taxon>Uroviricota</taxon>
        <taxon>Caudoviricetes</taxon>
        <taxon>Yoloswagvirus</taxon>
        <taxon>Yoloswagvirus yoloswag</taxon>
    </lineage>
</organism>
<feature type="compositionally biased region" description="Polar residues" evidence="1">
    <location>
        <begin position="44"/>
        <end position="55"/>
    </location>
</feature>
<feature type="region of interest" description="Disordered" evidence="1">
    <location>
        <begin position="36"/>
        <end position="55"/>
    </location>
</feature>
<gene>
    <name evidence="2" type="ORF">YOLOSWAG_229</name>
</gene>
<sequence length="55" mass="6204">MTKQKTIPFNCPQSNQVVQCTATEMMRMMLTDLRKQGRDINHSGLVSQAQKGKHG</sequence>